<sequence length="464" mass="50998">MIMRYLFVGPTLQTTDVPGDADLVIRPPVAAGDLLALPLRPGDVVGIIDGYFHQNQAIPHKEILAVLDRGVRVLGAASIGALRAAELHSFGMTGIGGIFADYRDGRLRADDEVALLHGPAEDHFRPLSAPLVNIRAGLAVAVRAGLCTAGQVRDIVGALGRIPYRDRNHRRIDAYAREAGLTPPAARRLADFCRDNPVDRKRADGRELVVRLTEEPAPRPARRPVQRTVYLQRWELTASAAADLSAMRMCQVLAASYPLRHRNLTLTGLVEQCRRDCGTIRAATDGPARAADAVRHGAHRGFYSPGPFTEPFSAGREDLDFLLCWTTAAERATCDTVELLARFLVRALRIRPGIVDTERMLADFRREPAHARMLGLGTRVRQINEMGRRHRTDFDPADIATEQITAWLCARWSTTPDELELAAFDRGFSSTEDLLSAARPVYLAARCDAEIDGLVMTAVDDAVR</sequence>
<dbReference type="RefSeq" id="WP_203819725.1">
    <property type="nucleotide sequence ID" value="NZ_BAAABP010000052.1"/>
</dbReference>
<gene>
    <name evidence="2" type="ORF">Afe05nite_51220</name>
</gene>
<dbReference type="InterPro" id="IPR012924">
    <property type="entry name" value="TfuA_core"/>
</dbReference>
<comment type="caution">
    <text evidence="2">The sequence shown here is derived from an EMBL/GenBank/DDBJ whole genome shotgun (WGS) entry which is preliminary data.</text>
</comment>
<evidence type="ECO:0000313" key="2">
    <source>
        <dbReference type="EMBL" id="GIE13282.1"/>
    </source>
</evidence>
<reference evidence="2" key="1">
    <citation type="submission" date="2021-01" db="EMBL/GenBank/DDBJ databases">
        <title>Whole genome shotgun sequence of Actinoplanes ferrugineus NBRC 15555.</title>
        <authorList>
            <person name="Komaki H."/>
            <person name="Tamura T."/>
        </authorList>
    </citation>
    <scope>NUCLEOTIDE SEQUENCE</scope>
    <source>
        <strain evidence="2">NBRC 15555</strain>
    </source>
</reference>
<organism evidence="2 3">
    <name type="scientific">Paractinoplanes ferrugineus</name>
    <dbReference type="NCBI Taxonomy" id="113564"/>
    <lineage>
        <taxon>Bacteria</taxon>
        <taxon>Bacillati</taxon>
        <taxon>Actinomycetota</taxon>
        <taxon>Actinomycetes</taxon>
        <taxon>Micromonosporales</taxon>
        <taxon>Micromonosporaceae</taxon>
        <taxon>Paractinoplanes</taxon>
    </lineage>
</organism>
<evidence type="ECO:0000313" key="3">
    <source>
        <dbReference type="Proteomes" id="UP000598174"/>
    </source>
</evidence>
<dbReference type="AlphaFoldDB" id="A0A919J4M7"/>
<feature type="domain" description="TfuA-like core" evidence="1">
    <location>
        <begin position="49"/>
        <end position="167"/>
    </location>
</feature>
<name>A0A919J4M7_9ACTN</name>
<evidence type="ECO:0000259" key="1">
    <source>
        <dbReference type="Pfam" id="PF07812"/>
    </source>
</evidence>
<dbReference type="Proteomes" id="UP000598174">
    <property type="component" value="Unassembled WGS sequence"/>
</dbReference>
<proteinExistence type="predicted"/>
<protein>
    <recommendedName>
        <fullName evidence="1">TfuA-like core domain-containing protein</fullName>
    </recommendedName>
</protein>
<dbReference type="EMBL" id="BOMM01000047">
    <property type="protein sequence ID" value="GIE13282.1"/>
    <property type="molecule type" value="Genomic_DNA"/>
</dbReference>
<keyword evidence="3" id="KW-1185">Reference proteome</keyword>
<accession>A0A919J4M7</accession>
<dbReference type="Pfam" id="PF07812">
    <property type="entry name" value="TfuA"/>
    <property type="match status" value="1"/>
</dbReference>